<dbReference type="EnsemblProtists" id="EOD10804">
    <property type="protein sequence ID" value="EOD10804"/>
    <property type="gene ID" value="EMIHUDRAFT_248217"/>
</dbReference>
<dbReference type="PaxDb" id="2903-EOD10804"/>
<reference evidence="3" key="1">
    <citation type="journal article" date="2013" name="Nature">
        <title>Pan genome of the phytoplankton Emiliania underpins its global distribution.</title>
        <authorList>
            <person name="Read B.A."/>
            <person name="Kegel J."/>
            <person name="Klute M.J."/>
            <person name="Kuo A."/>
            <person name="Lefebvre S.C."/>
            <person name="Maumus F."/>
            <person name="Mayer C."/>
            <person name="Miller J."/>
            <person name="Monier A."/>
            <person name="Salamov A."/>
            <person name="Young J."/>
            <person name="Aguilar M."/>
            <person name="Claverie J.M."/>
            <person name="Frickenhaus S."/>
            <person name="Gonzalez K."/>
            <person name="Herman E.K."/>
            <person name="Lin Y.C."/>
            <person name="Napier J."/>
            <person name="Ogata H."/>
            <person name="Sarno A.F."/>
            <person name="Shmutz J."/>
            <person name="Schroeder D."/>
            <person name="de Vargas C."/>
            <person name="Verret F."/>
            <person name="von Dassow P."/>
            <person name="Valentin K."/>
            <person name="Van de Peer Y."/>
            <person name="Wheeler G."/>
            <person name="Dacks J.B."/>
            <person name="Delwiche C.F."/>
            <person name="Dyhrman S.T."/>
            <person name="Glockner G."/>
            <person name="John U."/>
            <person name="Richards T."/>
            <person name="Worden A.Z."/>
            <person name="Zhang X."/>
            <person name="Grigoriev I.V."/>
            <person name="Allen A.E."/>
            <person name="Bidle K."/>
            <person name="Borodovsky M."/>
            <person name="Bowler C."/>
            <person name="Brownlee C."/>
            <person name="Cock J.M."/>
            <person name="Elias M."/>
            <person name="Gladyshev V.N."/>
            <person name="Groth M."/>
            <person name="Guda C."/>
            <person name="Hadaegh A."/>
            <person name="Iglesias-Rodriguez M.D."/>
            <person name="Jenkins J."/>
            <person name="Jones B.M."/>
            <person name="Lawson T."/>
            <person name="Leese F."/>
            <person name="Lindquist E."/>
            <person name="Lobanov A."/>
            <person name="Lomsadze A."/>
            <person name="Malik S.B."/>
            <person name="Marsh M.E."/>
            <person name="Mackinder L."/>
            <person name="Mock T."/>
            <person name="Mueller-Roeber B."/>
            <person name="Pagarete A."/>
            <person name="Parker M."/>
            <person name="Probert I."/>
            <person name="Quesneville H."/>
            <person name="Raines C."/>
            <person name="Rensing S.A."/>
            <person name="Riano-Pachon D.M."/>
            <person name="Richier S."/>
            <person name="Rokitta S."/>
            <person name="Shiraiwa Y."/>
            <person name="Soanes D.M."/>
            <person name="van der Giezen M."/>
            <person name="Wahlund T.M."/>
            <person name="Williams B."/>
            <person name="Wilson W."/>
            <person name="Wolfe G."/>
            <person name="Wurch L.L."/>
        </authorList>
    </citation>
    <scope>NUCLEOTIDE SEQUENCE</scope>
</reference>
<name>A0A0D3IHR9_EMIH1</name>
<dbReference type="KEGG" id="ehx:EMIHUDRAFT_248217"/>
<dbReference type="GeneID" id="17256953"/>
<evidence type="ECO:0000313" key="2">
    <source>
        <dbReference type="EnsemblProtists" id="EOD10804"/>
    </source>
</evidence>
<dbReference type="AlphaFoldDB" id="A0A0D3IHR9"/>
<sequence>MSTGKEASVPSDAAATDRLNGSVGAAPKRPRDSEGVERYGGPASNPRTEALSEILGCAHAHGCCESSEAELARRELLELVTAPDADGIWNMTRARMRQHEYYFIVQRKLARHYCWLELLSRPTSVMAHDRRSLYASCAFLCVSPQSRCWAVSAARLPGYNRRAHTTRDSLDTDRREFDSKMVARQARGQGASVPLVAAQGNAEVASGGGDASVSHAAKRPIQLPACHAADEAAHESTLFSMES</sequence>
<keyword evidence="3" id="KW-1185">Reference proteome</keyword>
<evidence type="ECO:0000313" key="3">
    <source>
        <dbReference type="Proteomes" id="UP000013827"/>
    </source>
</evidence>
<dbReference type="RefSeq" id="XP_005763233.1">
    <property type="nucleotide sequence ID" value="XM_005763176.1"/>
</dbReference>
<organism evidence="2 3">
    <name type="scientific">Emiliania huxleyi (strain CCMP1516)</name>
    <dbReference type="NCBI Taxonomy" id="280463"/>
    <lineage>
        <taxon>Eukaryota</taxon>
        <taxon>Haptista</taxon>
        <taxon>Haptophyta</taxon>
        <taxon>Prymnesiophyceae</taxon>
        <taxon>Isochrysidales</taxon>
        <taxon>Noelaerhabdaceae</taxon>
        <taxon>Emiliania</taxon>
    </lineage>
</organism>
<dbReference type="HOGENOM" id="CLU_1144361_0_0_1"/>
<feature type="region of interest" description="Disordered" evidence="1">
    <location>
        <begin position="1"/>
        <end position="44"/>
    </location>
</feature>
<dbReference type="Proteomes" id="UP000013827">
    <property type="component" value="Unassembled WGS sequence"/>
</dbReference>
<protein>
    <submittedName>
        <fullName evidence="2">Uncharacterized protein</fullName>
    </submittedName>
</protein>
<evidence type="ECO:0000256" key="1">
    <source>
        <dbReference type="SAM" id="MobiDB-lite"/>
    </source>
</evidence>
<accession>A0A0D3IHR9</accession>
<proteinExistence type="predicted"/>
<reference evidence="2" key="2">
    <citation type="submission" date="2024-10" db="UniProtKB">
        <authorList>
            <consortium name="EnsemblProtists"/>
        </authorList>
    </citation>
    <scope>IDENTIFICATION</scope>
</reference>